<dbReference type="Pfam" id="PF03773">
    <property type="entry name" value="ArsP_1"/>
    <property type="match status" value="1"/>
</dbReference>
<evidence type="ECO:0000256" key="6">
    <source>
        <dbReference type="ARBA" id="ARBA00023136"/>
    </source>
</evidence>
<dbReference type="EMBL" id="PVUE01000002">
    <property type="protein sequence ID" value="PRZ43598.1"/>
    <property type="molecule type" value="Genomic_DNA"/>
</dbReference>
<feature type="transmembrane region" description="Helical" evidence="7">
    <location>
        <begin position="235"/>
        <end position="256"/>
    </location>
</feature>
<feature type="transmembrane region" description="Helical" evidence="7">
    <location>
        <begin position="262"/>
        <end position="284"/>
    </location>
</feature>
<protein>
    <recommendedName>
        <fullName evidence="10">Permease</fullName>
    </recommendedName>
</protein>
<evidence type="ECO:0000256" key="2">
    <source>
        <dbReference type="ARBA" id="ARBA00006386"/>
    </source>
</evidence>
<comment type="caution">
    <text evidence="8">The sequence shown here is derived from an EMBL/GenBank/DDBJ whole genome shotgun (WGS) entry which is preliminary data.</text>
</comment>
<evidence type="ECO:0000313" key="8">
    <source>
        <dbReference type="EMBL" id="PRZ43598.1"/>
    </source>
</evidence>
<keyword evidence="5 7" id="KW-1133">Transmembrane helix</keyword>
<proteinExistence type="inferred from homology"/>
<keyword evidence="3" id="KW-1003">Cell membrane</keyword>
<evidence type="ECO:0000256" key="4">
    <source>
        <dbReference type="ARBA" id="ARBA00022692"/>
    </source>
</evidence>
<gene>
    <name evidence="8" type="ORF">CLV47_102288</name>
</gene>
<feature type="transmembrane region" description="Helical" evidence="7">
    <location>
        <begin position="82"/>
        <end position="100"/>
    </location>
</feature>
<comment type="subcellular location">
    <subcellularLocation>
        <location evidence="1">Cell membrane</location>
        <topology evidence="1">Multi-pass membrane protein</topology>
    </subcellularLocation>
</comment>
<dbReference type="PANTHER" id="PTHR43299:SF1">
    <property type="entry name" value="UPF0718 PROTEIN YRAQ"/>
    <property type="match status" value="1"/>
</dbReference>
<evidence type="ECO:0000256" key="5">
    <source>
        <dbReference type="ARBA" id="ARBA00022989"/>
    </source>
</evidence>
<dbReference type="PANTHER" id="PTHR43299">
    <property type="entry name" value="UPF0718 PROTEIN YRAQ"/>
    <property type="match status" value="1"/>
</dbReference>
<keyword evidence="4 7" id="KW-0812">Transmembrane</keyword>
<feature type="transmembrane region" description="Helical" evidence="7">
    <location>
        <begin position="179"/>
        <end position="201"/>
    </location>
</feature>
<feature type="transmembrane region" description="Helical" evidence="7">
    <location>
        <begin position="291"/>
        <end position="313"/>
    </location>
</feature>
<name>A0A2T1A5H7_9ACTN</name>
<evidence type="ECO:0000256" key="3">
    <source>
        <dbReference type="ARBA" id="ARBA00022475"/>
    </source>
</evidence>
<dbReference type="RefSeq" id="WP_106347744.1">
    <property type="nucleotide sequence ID" value="NZ_PVUE01000002.1"/>
</dbReference>
<evidence type="ECO:0000256" key="7">
    <source>
        <dbReference type="SAM" id="Phobius"/>
    </source>
</evidence>
<accession>A0A2T1A5H7</accession>
<sequence length="355" mass="36458">MTAAVQVVPRRRWIQGALITATIAVAGLAWAKWVPYWGKATGAAGSHAWAGTNILNAGGVESGDAPSWAAGWSFTTAYAESIWKALLVALLLGCAIQVLVKPSFFVSLLSRQRTLSSAVAGAVSAMPSMMCTCCTAPVVRSLRKSGASLAGAVSYWLGNPVLNPAVLVFLAVVAPWQWVATRAVVGVVLVVGAGAVVGRLFRGTDTMRAVDVDAVTESEAGPSVRRFVMTFAKMVAILIPEYFIVVFLLGAVRGWIPEPTAIASSTSGFLPVVLAAVLGTLLVLPTAGELPILIALALAGVSPAVIGALLITLPAVSLPGSVMTWRSFGSRASLSIMACSVCAGLLGAGALAVMT</sequence>
<feature type="transmembrane region" description="Helical" evidence="7">
    <location>
        <begin position="149"/>
        <end position="173"/>
    </location>
</feature>
<dbReference type="AlphaFoldDB" id="A0A2T1A5H7"/>
<organism evidence="8 9">
    <name type="scientific">Antricoccus suffuscus</name>
    <dbReference type="NCBI Taxonomy" id="1629062"/>
    <lineage>
        <taxon>Bacteria</taxon>
        <taxon>Bacillati</taxon>
        <taxon>Actinomycetota</taxon>
        <taxon>Actinomycetes</taxon>
        <taxon>Geodermatophilales</taxon>
        <taxon>Antricoccaceae</taxon>
        <taxon>Antricoccus</taxon>
    </lineage>
</organism>
<dbReference type="Proteomes" id="UP000237752">
    <property type="component" value="Unassembled WGS sequence"/>
</dbReference>
<evidence type="ECO:0000256" key="1">
    <source>
        <dbReference type="ARBA" id="ARBA00004651"/>
    </source>
</evidence>
<feature type="transmembrane region" description="Helical" evidence="7">
    <location>
        <begin position="12"/>
        <end position="31"/>
    </location>
</feature>
<evidence type="ECO:0008006" key="10">
    <source>
        <dbReference type="Google" id="ProtNLM"/>
    </source>
</evidence>
<dbReference type="OrthoDB" id="8771795at2"/>
<dbReference type="GO" id="GO:0005886">
    <property type="term" value="C:plasma membrane"/>
    <property type="evidence" value="ECO:0007669"/>
    <property type="project" value="UniProtKB-SubCell"/>
</dbReference>
<comment type="similarity">
    <text evidence="2">Belongs to the UPF0718 family.</text>
</comment>
<evidence type="ECO:0000313" key="9">
    <source>
        <dbReference type="Proteomes" id="UP000237752"/>
    </source>
</evidence>
<feature type="transmembrane region" description="Helical" evidence="7">
    <location>
        <begin position="333"/>
        <end position="354"/>
    </location>
</feature>
<reference evidence="8 9" key="1">
    <citation type="submission" date="2018-03" db="EMBL/GenBank/DDBJ databases">
        <title>Genomic Encyclopedia of Archaeal and Bacterial Type Strains, Phase II (KMG-II): from individual species to whole genera.</title>
        <authorList>
            <person name="Goeker M."/>
        </authorList>
    </citation>
    <scope>NUCLEOTIDE SEQUENCE [LARGE SCALE GENOMIC DNA]</scope>
    <source>
        <strain evidence="8 9">DSM 100065</strain>
    </source>
</reference>
<keyword evidence="9" id="KW-1185">Reference proteome</keyword>
<dbReference type="InterPro" id="IPR005524">
    <property type="entry name" value="DUF318"/>
</dbReference>
<keyword evidence="6 7" id="KW-0472">Membrane</keyword>